<feature type="region of interest" description="Disordered" evidence="1">
    <location>
        <begin position="36"/>
        <end position="55"/>
    </location>
</feature>
<feature type="region of interest" description="Disordered" evidence="1">
    <location>
        <begin position="296"/>
        <end position="325"/>
    </location>
</feature>
<keyword evidence="3" id="KW-1185">Reference proteome</keyword>
<proteinExistence type="predicted"/>
<feature type="region of interest" description="Disordered" evidence="1">
    <location>
        <begin position="1"/>
        <end position="29"/>
    </location>
</feature>
<feature type="compositionally biased region" description="Basic residues" evidence="1">
    <location>
        <begin position="310"/>
        <end position="325"/>
    </location>
</feature>
<protein>
    <submittedName>
        <fullName evidence="2">Uncharacterized protein</fullName>
    </submittedName>
</protein>
<accession>A0A5C3PBN1</accession>
<organism evidence="2 3">
    <name type="scientific">Polyporus arcularius HHB13444</name>
    <dbReference type="NCBI Taxonomy" id="1314778"/>
    <lineage>
        <taxon>Eukaryota</taxon>
        <taxon>Fungi</taxon>
        <taxon>Dikarya</taxon>
        <taxon>Basidiomycota</taxon>
        <taxon>Agaricomycotina</taxon>
        <taxon>Agaricomycetes</taxon>
        <taxon>Polyporales</taxon>
        <taxon>Polyporaceae</taxon>
        <taxon>Polyporus</taxon>
    </lineage>
</organism>
<name>A0A5C3PBN1_9APHY</name>
<evidence type="ECO:0000313" key="3">
    <source>
        <dbReference type="Proteomes" id="UP000308197"/>
    </source>
</evidence>
<gene>
    <name evidence="2" type="ORF">K466DRAFT_125543</name>
</gene>
<evidence type="ECO:0000313" key="2">
    <source>
        <dbReference type="EMBL" id="TFK87145.1"/>
    </source>
</evidence>
<sequence length="325" mass="35067">MMITWSGSIHPAIQDARKSRPGTPGSRPSLLKLRAKHQQPPFGGRGRHMGGERREAAGCRRPSQVAEAAAALSRPIASACHTSANVDCYGSSLTTSRHANEHANCELPATFDSRAGAPDRPLDGHISPAVCSTRVALREAWARCQLCGGGVDAGRDTDSSAGRAGGPLSFRSWKDEVQGTHARRAWKTKSEPRPRLGLLRTREPDGGLWTVDSGLWTWSGRWSAGDPGQPRPGWYAIAMCCGGRCAVSVSVRGGRVRASGANLKARGSELEAMGYWSLETAVECQWSMYERVSQSRANGQKLVPRVHSGGGRRQRQARRAGPRRT</sequence>
<evidence type="ECO:0000256" key="1">
    <source>
        <dbReference type="SAM" id="MobiDB-lite"/>
    </source>
</evidence>
<dbReference type="AlphaFoldDB" id="A0A5C3PBN1"/>
<dbReference type="InParanoid" id="A0A5C3PBN1"/>
<dbReference type="EMBL" id="ML211166">
    <property type="protein sequence ID" value="TFK87145.1"/>
    <property type="molecule type" value="Genomic_DNA"/>
</dbReference>
<reference evidence="2 3" key="1">
    <citation type="journal article" date="2019" name="Nat. Ecol. Evol.">
        <title>Megaphylogeny resolves global patterns of mushroom evolution.</title>
        <authorList>
            <person name="Varga T."/>
            <person name="Krizsan K."/>
            <person name="Foldi C."/>
            <person name="Dima B."/>
            <person name="Sanchez-Garcia M."/>
            <person name="Sanchez-Ramirez S."/>
            <person name="Szollosi G.J."/>
            <person name="Szarkandi J.G."/>
            <person name="Papp V."/>
            <person name="Albert L."/>
            <person name="Andreopoulos W."/>
            <person name="Angelini C."/>
            <person name="Antonin V."/>
            <person name="Barry K.W."/>
            <person name="Bougher N.L."/>
            <person name="Buchanan P."/>
            <person name="Buyck B."/>
            <person name="Bense V."/>
            <person name="Catcheside P."/>
            <person name="Chovatia M."/>
            <person name="Cooper J."/>
            <person name="Damon W."/>
            <person name="Desjardin D."/>
            <person name="Finy P."/>
            <person name="Geml J."/>
            <person name="Haridas S."/>
            <person name="Hughes K."/>
            <person name="Justo A."/>
            <person name="Karasinski D."/>
            <person name="Kautmanova I."/>
            <person name="Kiss B."/>
            <person name="Kocsube S."/>
            <person name="Kotiranta H."/>
            <person name="LaButti K.M."/>
            <person name="Lechner B.E."/>
            <person name="Liimatainen K."/>
            <person name="Lipzen A."/>
            <person name="Lukacs Z."/>
            <person name="Mihaltcheva S."/>
            <person name="Morgado L.N."/>
            <person name="Niskanen T."/>
            <person name="Noordeloos M.E."/>
            <person name="Ohm R.A."/>
            <person name="Ortiz-Santana B."/>
            <person name="Ovrebo C."/>
            <person name="Racz N."/>
            <person name="Riley R."/>
            <person name="Savchenko A."/>
            <person name="Shiryaev A."/>
            <person name="Soop K."/>
            <person name="Spirin V."/>
            <person name="Szebenyi C."/>
            <person name="Tomsovsky M."/>
            <person name="Tulloss R.E."/>
            <person name="Uehling J."/>
            <person name="Grigoriev I.V."/>
            <person name="Vagvolgyi C."/>
            <person name="Papp T."/>
            <person name="Martin F.M."/>
            <person name="Miettinen O."/>
            <person name="Hibbett D.S."/>
            <person name="Nagy L.G."/>
        </authorList>
    </citation>
    <scope>NUCLEOTIDE SEQUENCE [LARGE SCALE GENOMIC DNA]</scope>
    <source>
        <strain evidence="2 3">HHB13444</strain>
    </source>
</reference>
<dbReference type="Proteomes" id="UP000308197">
    <property type="component" value="Unassembled WGS sequence"/>
</dbReference>